<dbReference type="Pfam" id="PF01715">
    <property type="entry name" value="IPPT"/>
    <property type="match status" value="1"/>
</dbReference>
<evidence type="ECO:0000313" key="6">
    <source>
        <dbReference type="EMBL" id="CAG5093410.1"/>
    </source>
</evidence>
<protein>
    <submittedName>
        <fullName evidence="6">Similar to TRIT1: tRNA dimethylallyltransferase (Homo sapiens)</fullName>
    </submittedName>
</protein>
<dbReference type="OrthoDB" id="775260at2759"/>
<dbReference type="GO" id="GO:0006400">
    <property type="term" value="P:tRNA modification"/>
    <property type="evidence" value="ECO:0007669"/>
    <property type="project" value="TreeGrafter"/>
</dbReference>
<feature type="domain" description="C2H2-type" evidence="5">
    <location>
        <begin position="130"/>
        <end position="153"/>
    </location>
</feature>
<dbReference type="InterPro" id="IPR036236">
    <property type="entry name" value="Znf_C2H2_sf"/>
</dbReference>
<dbReference type="Pfam" id="PF12874">
    <property type="entry name" value="zf-met"/>
    <property type="match status" value="1"/>
</dbReference>
<dbReference type="EMBL" id="CAJNRD030001120">
    <property type="protein sequence ID" value="CAG5093410.1"/>
    <property type="molecule type" value="Genomic_DNA"/>
</dbReference>
<reference evidence="6" key="1">
    <citation type="submission" date="2021-04" db="EMBL/GenBank/DDBJ databases">
        <authorList>
            <person name="Chebbi M.A.C M."/>
        </authorList>
    </citation>
    <scope>NUCLEOTIDE SEQUENCE</scope>
</reference>
<dbReference type="InterPro" id="IPR027417">
    <property type="entry name" value="P-loop_NTPase"/>
</dbReference>
<evidence type="ECO:0000256" key="4">
    <source>
        <dbReference type="ARBA" id="ARBA00022840"/>
    </source>
</evidence>
<dbReference type="Gene3D" id="3.40.50.300">
    <property type="entry name" value="P-loop containing nucleotide triphosphate hydrolases"/>
    <property type="match status" value="1"/>
</dbReference>
<evidence type="ECO:0000259" key="5">
    <source>
        <dbReference type="Pfam" id="PF12874"/>
    </source>
</evidence>
<feature type="non-terminal residue" evidence="6">
    <location>
        <position position="1"/>
    </location>
</feature>
<sequence>LPDYTKGIFQSIGFKEFHNYLILPETEKSSEKGKTLLRQGISDLKLVTRRYARRQQKWIMNRFIKRIDRQVPPIYDLDCTNIEEWNSKVLESAVEIINAKLRGDVPTQKPLNGSSLNEKFSDSSNEESHWCEICQKILIGDLQWKSHKNGAKHKKMEIKKRKVMSHHINENKISFIF</sequence>
<keyword evidence="3" id="KW-0547">Nucleotide-binding</keyword>
<accession>A0A8J2HFA1</accession>
<dbReference type="InterPro" id="IPR013087">
    <property type="entry name" value="Znf_C2H2_type"/>
</dbReference>
<dbReference type="Gene3D" id="3.30.160.60">
    <property type="entry name" value="Classic Zinc Finger"/>
    <property type="match status" value="1"/>
</dbReference>
<dbReference type="AlphaFoldDB" id="A0A8J2HFA1"/>
<dbReference type="InterPro" id="IPR039657">
    <property type="entry name" value="Dimethylallyltransferase"/>
</dbReference>
<evidence type="ECO:0000256" key="1">
    <source>
        <dbReference type="ARBA" id="ARBA00005842"/>
    </source>
</evidence>
<keyword evidence="2" id="KW-0808">Transferase</keyword>
<dbReference type="GO" id="GO:0005739">
    <property type="term" value="C:mitochondrion"/>
    <property type="evidence" value="ECO:0007669"/>
    <property type="project" value="TreeGrafter"/>
</dbReference>
<evidence type="ECO:0000256" key="2">
    <source>
        <dbReference type="ARBA" id="ARBA00022679"/>
    </source>
</evidence>
<keyword evidence="7" id="KW-1185">Reference proteome</keyword>
<proteinExistence type="inferred from homology"/>
<evidence type="ECO:0000313" key="7">
    <source>
        <dbReference type="Proteomes" id="UP000786811"/>
    </source>
</evidence>
<comment type="caution">
    <text evidence="6">The sequence shown here is derived from an EMBL/GenBank/DDBJ whole genome shotgun (WGS) entry which is preliminary data.</text>
</comment>
<evidence type="ECO:0000256" key="3">
    <source>
        <dbReference type="ARBA" id="ARBA00022741"/>
    </source>
</evidence>
<keyword evidence="4" id="KW-0067">ATP-binding</keyword>
<dbReference type="Proteomes" id="UP000786811">
    <property type="component" value="Unassembled WGS sequence"/>
</dbReference>
<comment type="similarity">
    <text evidence="1">Belongs to the IPP transferase family.</text>
</comment>
<dbReference type="GO" id="GO:0052381">
    <property type="term" value="F:tRNA dimethylallyltransferase activity"/>
    <property type="evidence" value="ECO:0007669"/>
    <property type="project" value="TreeGrafter"/>
</dbReference>
<dbReference type="GO" id="GO:0005524">
    <property type="term" value="F:ATP binding"/>
    <property type="evidence" value="ECO:0007669"/>
    <property type="project" value="UniProtKB-KW"/>
</dbReference>
<organism evidence="6 7">
    <name type="scientific">Cotesia congregata</name>
    <name type="common">Parasitoid wasp</name>
    <name type="synonym">Apanteles congregatus</name>
    <dbReference type="NCBI Taxonomy" id="51543"/>
    <lineage>
        <taxon>Eukaryota</taxon>
        <taxon>Metazoa</taxon>
        <taxon>Ecdysozoa</taxon>
        <taxon>Arthropoda</taxon>
        <taxon>Hexapoda</taxon>
        <taxon>Insecta</taxon>
        <taxon>Pterygota</taxon>
        <taxon>Neoptera</taxon>
        <taxon>Endopterygota</taxon>
        <taxon>Hymenoptera</taxon>
        <taxon>Apocrita</taxon>
        <taxon>Ichneumonoidea</taxon>
        <taxon>Braconidae</taxon>
        <taxon>Microgastrinae</taxon>
        <taxon>Cotesia</taxon>
    </lineage>
</organism>
<name>A0A8J2HFA1_COTCN</name>
<dbReference type="PANTHER" id="PTHR11088">
    <property type="entry name" value="TRNA DIMETHYLALLYLTRANSFERASE"/>
    <property type="match status" value="1"/>
</dbReference>
<gene>
    <name evidence="6" type="ORF">HICCMSTLAB_LOCUS6800</name>
</gene>
<dbReference type="SUPFAM" id="SSF57667">
    <property type="entry name" value="beta-beta-alpha zinc fingers"/>
    <property type="match status" value="1"/>
</dbReference>
<dbReference type="PANTHER" id="PTHR11088:SF89">
    <property type="entry name" value="TRNA DIMETHYLALLYLTRANSFERASE"/>
    <property type="match status" value="1"/>
</dbReference>